<dbReference type="AlphaFoldDB" id="A0A7J7LB83"/>
<accession>A0A7J7LB83</accession>
<reference evidence="2 3" key="1">
    <citation type="journal article" date="2020" name="IScience">
        <title>Genome Sequencing of the Endangered Kingdonia uniflora (Circaeasteraceae, Ranunculales) Reveals Potential Mechanisms of Evolutionary Specialization.</title>
        <authorList>
            <person name="Sun Y."/>
            <person name="Deng T."/>
            <person name="Zhang A."/>
            <person name="Moore M.J."/>
            <person name="Landis J.B."/>
            <person name="Lin N."/>
            <person name="Zhang H."/>
            <person name="Zhang X."/>
            <person name="Huang J."/>
            <person name="Zhang X."/>
            <person name="Sun H."/>
            <person name="Wang H."/>
        </authorList>
    </citation>
    <scope>NUCLEOTIDE SEQUENCE [LARGE SCALE GENOMIC DNA]</scope>
    <source>
        <strain evidence="2">TB1705</strain>
        <tissue evidence="2">Leaf</tissue>
    </source>
</reference>
<dbReference type="InterPro" id="IPR051616">
    <property type="entry name" value="Cul2-RING_E3_ligase_SR"/>
</dbReference>
<dbReference type="PANTHER" id="PTHR46224">
    <property type="entry name" value="ANKYRIN REPEAT FAMILY PROTEIN"/>
    <property type="match status" value="1"/>
</dbReference>
<dbReference type="EMBL" id="JACGCM010002443">
    <property type="protein sequence ID" value="KAF6139784.1"/>
    <property type="molecule type" value="Genomic_DNA"/>
</dbReference>
<keyword evidence="1" id="KW-0802">TPR repeat</keyword>
<dbReference type="PROSITE" id="PS50005">
    <property type="entry name" value="TPR"/>
    <property type="match status" value="1"/>
</dbReference>
<name>A0A7J7LB83_9MAGN</name>
<keyword evidence="3" id="KW-1185">Reference proteome</keyword>
<dbReference type="SUPFAM" id="SSF48452">
    <property type="entry name" value="TPR-like"/>
    <property type="match status" value="1"/>
</dbReference>
<organism evidence="2 3">
    <name type="scientific">Kingdonia uniflora</name>
    <dbReference type="NCBI Taxonomy" id="39325"/>
    <lineage>
        <taxon>Eukaryota</taxon>
        <taxon>Viridiplantae</taxon>
        <taxon>Streptophyta</taxon>
        <taxon>Embryophyta</taxon>
        <taxon>Tracheophyta</taxon>
        <taxon>Spermatophyta</taxon>
        <taxon>Magnoliopsida</taxon>
        <taxon>Ranunculales</taxon>
        <taxon>Circaeasteraceae</taxon>
        <taxon>Kingdonia</taxon>
    </lineage>
</organism>
<dbReference type="OrthoDB" id="412869at2759"/>
<feature type="repeat" description="TPR" evidence="1">
    <location>
        <begin position="48"/>
        <end position="81"/>
    </location>
</feature>
<evidence type="ECO:0000256" key="1">
    <source>
        <dbReference type="PROSITE-ProRule" id="PRU00339"/>
    </source>
</evidence>
<gene>
    <name evidence="2" type="ORF">GIB67_042347</name>
</gene>
<dbReference type="InterPro" id="IPR019734">
    <property type="entry name" value="TPR_rpt"/>
</dbReference>
<proteinExistence type="predicted"/>
<protein>
    <submittedName>
        <fullName evidence="2">Uncharacterized protein</fullName>
    </submittedName>
</protein>
<dbReference type="InterPro" id="IPR011990">
    <property type="entry name" value="TPR-like_helical_dom_sf"/>
</dbReference>
<dbReference type="Proteomes" id="UP000541444">
    <property type="component" value="Unassembled WGS sequence"/>
</dbReference>
<evidence type="ECO:0000313" key="3">
    <source>
        <dbReference type="Proteomes" id="UP000541444"/>
    </source>
</evidence>
<comment type="caution">
    <text evidence="2">The sequence shown here is derived from an EMBL/GenBank/DDBJ whole genome shotgun (WGS) entry which is preliminary data.</text>
</comment>
<dbReference type="Gene3D" id="1.25.40.10">
    <property type="entry name" value="Tetratricopeptide repeat domain"/>
    <property type="match status" value="1"/>
</dbReference>
<sequence>MVGILALEAKPYDATPLSNRSLCWARLQDGDRALSDARAFRELKPDWAKGCYREGVAWNVLKKFDRAADAFCDGLKMDPENKELKDAFQLSYT</sequence>
<dbReference type="PANTHER" id="PTHR46224:SF6">
    <property type="entry name" value="ANKYRIN REPEAT FAMILY PROTEIN"/>
    <property type="match status" value="1"/>
</dbReference>
<evidence type="ECO:0000313" key="2">
    <source>
        <dbReference type="EMBL" id="KAF6139784.1"/>
    </source>
</evidence>